<keyword evidence="1" id="KW-0812">Transmembrane</keyword>
<feature type="transmembrane region" description="Helical" evidence="1">
    <location>
        <begin position="429"/>
        <end position="449"/>
    </location>
</feature>
<evidence type="ECO:0000313" key="2">
    <source>
        <dbReference type="EMBL" id="GKT32893.1"/>
    </source>
</evidence>
<feature type="transmembrane region" description="Helical" evidence="1">
    <location>
        <begin position="461"/>
        <end position="484"/>
    </location>
</feature>
<gene>
    <name evidence="2" type="ORF">ADUPG1_006941</name>
</gene>
<feature type="transmembrane region" description="Helical" evidence="1">
    <location>
        <begin position="228"/>
        <end position="252"/>
    </location>
</feature>
<evidence type="ECO:0000256" key="1">
    <source>
        <dbReference type="SAM" id="Phobius"/>
    </source>
</evidence>
<feature type="transmembrane region" description="Helical" evidence="1">
    <location>
        <begin position="143"/>
        <end position="163"/>
    </location>
</feature>
<accession>A0ABQ5KN02</accession>
<name>A0ABQ5KN02_9EUKA</name>
<organism evidence="2 3">
    <name type="scientific">Aduncisulcus paluster</name>
    <dbReference type="NCBI Taxonomy" id="2918883"/>
    <lineage>
        <taxon>Eukaryota</taxon>
        <taxon>Metamonada</taxon>
        <taxon>Carpediemonas-like organisms</taxon>
        <taxon>Aduncisulcus</taxon>
    </lineage>
</organism>
<feature type="transmembrane region" description="Helical" evidence="1">
    <location>
        <begin position="109"/>
        <end position="129"/>
    </location>
</feature>
<keyword evidence="3" id="KW-1185">Reference proteome</keyword>
<sequence length="605" mass="67139">MSVEAVDDPNWKELFSFLFFGKKKRQRHRIQFVDTLRGMLVLIYGLISCFPPSRLRDTQISEEGLITSESNMFFYLLANHSYATISWSQDTSLPYEKNYVSTWTGDATLIDYGLAMYIFISGFILKYSLDQALDFCKTGGQRVFVWIYTIIRNLCIMAIDWGIEPLAFHNNMAFLVTDKRYTDGRIEEDIKVPMWGPLGASCCSSLTHLLFIAIFPRFNKKDSKKRRLVLSSIFILVGFSHMLLSEGLFISSPGYIASLDLIPSYAALLQGFLTYGAMGVISGGISGIILTLYESDDDQFVLDSPSDISDDKIAVLSSPPESSANNITQSLKEVKQTLIESARTGASSLAKMKLRDGVFYEEEDPLILNKDTLHDHGEEEEMDHSGSDQNASSSSYVDADAVCDDYSLSLNLPFSSMSLKSFEAKITNANPGAVAFGFAIFLFILGFALSFTNSWMINATLASASFCFIASSFCCFILSILINFEMISKEKGSKSKSEAAKYNPNGSNGLLQVLGRNTLLISYFALNVQAAVVVFSGGNNGLLTLYDYSIGLSIFIFPVMLILPVILDSHNILFGTWGGFIVWVVLGSIIGGFAYVFMDDFTYWV</sequence>
<reference evidence="2" key="1">
    <citation type="submission" date="2022-03" db="EMBL/GenBank/DDBJ databases">
        <title>Draft genome sequence of Aduncisulcus paluster, a free-living microaerophilic Fornicata.</title>
        <authorList>
            <person name="Yuyama I."/>
            <person name="Kume K."/>
            <person name="Tamura T."/>
            <person name="Inagaki Y."/>
            <person name="Hashimoto T."/>
        </authorList>
    </citation>
    <scope>NUCLEOTIDE SEQUENCE</scope>
    <source>
        <strain evidence="2">NY0171</strain>
    </source>
</reference>
<comment type="caution">
    <text evidence="2">The sequence shown here is derived from an EMBL/GenBank/DDBJ whole genome shotgun (WGS) entry which is preliminary data.</text>
</comment>
<keyword evidence="1" id="KW-0472">Membrane</keyword>
<proteinExistence type="predicted"/>
<keyword evidence="1" id="KW-1133">Transmembrane helix</keyword>
<evidence type="ECO:0000313" key="3">
    <source>
        <dbReference type="Proteomes" id="UP001057375"/>
    </source>
</evidence>
<feature type="transmembrane region" description="Helical" evidence="1">
    <location>
        <begin position="194"/>
        <end position="216"/>
    </location>
</feature>
<feature type="transmembrane region" description="Helical" evidence="1">
    <location>
        <begin position="548"/>
        <end position="567"/>
    </location>
</feature>
<dbReference type="Proteomes" id="UP001057375">
    <property type="component" value="Unassembled WGS sequence"/>
</dbReference>
<feature type="transmembrane region" description="Helical" evidence="1">
    <location>
        <begin position="574"/>
        <end position="598"/>
    </location>
</feature>
<feature type="transmembrane region" description="Helical" evidence="1">
    <location>
        <begin position="518"/>
        <end position="536"/>
    </location>
</feature>
<feature type="transmembrane region" description="Helical" evidence="1">
    <location>
        <begin position="272"/>
        <end position="293"/>
    </location>
</feature>
<protein>
    <submittedName>
        <fullName evidence="2">Uncharacterized protein</fullName>
    </submittedName>
</protein>
<dbReference type="EMBL" id="BQXS01010082">
    <property type="protein sequence ID" value="GKT32893.1"/>
    <property type="molecule type" value="Genomic_DNA"/>
</dbReference>